<organism evidence="2 3">
    <name type="scientific">Moellerella wisconsensis ATCC 35017</name>
    <dbReference type="NCBI Taxonomy" id="1354267"/>
    <lineage>
        <taxon>Bacteria</taxon>
        <taxon>Pseudomonadati</taxon>
        <taxon>Pseudomonadota</taxon>
        <taxon>Gammaproteobacteria</taxon>
        <taxon>Enterobacterales</taxon>
        <taxon>Morganellaceae</taxon>
        <taxon>Moellerella</taxon>
    </lineage>
</organism>
<dbReference type="InterPro" id="IPR029044">
    <property type="entry name" value="Nucleotide-diphossugar_trans"/>
</dbReference>
<dbReference type="InterPro" id="IPR001173">
    <property type="entry name" value="Glyco_trans_2-like"/>
</dbReference>
<dbReference type="Gene3D" id="3.90.550.10">
    <property type="entry name" value="Spore Coat Polysaccharide Biosynthesis Protein SpsA, Chain A"/>
    <property type="match status" value="1"/>
</dbReference>
<protein>
    <submittedName>
        <fullName evidence="2">Family 2 glycosyltransferase</fullName>
    </submittedName>
</protein>
<name>A0A0N0Z873_9GAMM</name>
<sequence>MLNIVIFNWNYANFLKKLLNEIKTIVNKPEFRILICDDGSTDCSLDLMKNFISEFNAINVFIFESTEPNLGRKKPYQGQLESLNKIMNSKYFSTSDHYWFMDADDYCNFSTLGPEFFKKIKSKKICFTKVKNITNEGLESNLSIKRTVLESKNLFPSISVTSSIITSGEFLFNNKSYIFDERFDDVWLDSRLNMLACLLKPEDIEYLNEYIFRLIHGSNDSSKMSLLRILRKQIHAHDYFKYIHKNKFMFNSRMCILSILSKCYHKW</sequence>
<dbReference type="GO" id="GO:0016740">
    <property type="term" value="F:transferase activity"/>
    <property type="evidence" value="ECO:0007669"/>
    <property type="project" value="UniProtKB-KW"/>
</dbReference>
<dbReference type="EMBL" id="LGAA01000014">
    <property type="protein sequence ID" value="KPD03159.1"/>
    <property type="molecule type" value="Genomic_DNA"/>
</dbReference>
<accession>A0A0N0Z873</accession>
<dbReference type="SUPFAM" id="SSF53448">
    <property type="entry name" value="Nucleotide-diphospho-sugar transferases"/>
    <property type="match status" value="1"/>
</dbReference>
<keyword evidence="2" id="KW-0808">Transferase</keyword>
<dbReference type="Proteomes" id="UP000053226">
    <property type="component" value="Unassembled WGS sequence"/>
</dbReference>
<dbReference type="Pfam" id="PF00535">
    <property type="entry name" value="Glycos_transf_2"/>
    <property type="match status" value="1"/>
</dbReference>
<evidence type="ECO:0000259" key="1">
    <source>
        <dbReference type="Pfam" id="PF00535"/>
    </source>
</evidence>
<dbReference type="AlphaFoldDB" id="A0A0N0Z873"/>
<proteinExistence type="predicted"/>
<gene>
    <name evidence="2" type="ORF">M992_1285</name>
</gene>
<evidence type="ECO:0000313" key="3">
    <source>
        <dbReference type="Proteomes" id="UP000053226"/>
    </source>
</evidence>
<feature type="domain" description="Glycosyltransferase 2-like" evidence="1">
    <location>
        <begin position="4"/>
        <end position="131"/>
    </location>
</feature>
<keyword evidence="3" id="KW-1185">Reference proteome</keyword>
<evidence type="ECO:0000313" key="2">
    <source>
        <dbReference type="EMBL" id="KPD03159.1"/>
    </source>
</evidence>
<reference evidence="2 3" key="1">
    <citation type="submission" date="2015-07" db="EMBL/GenBank/DDBJ databases">
        <title>ATOL: Assembling a taxonomically balanced genome-scale reconstruction of the evolutionary history of the Enterobacteriaceae.</title>
        <authorList>
            <person name="Plunkett G.III."/>
            <person name="Neeno-Eckwall E.C."/>
            <person name="Glasner J.D."/>
            <person name="Perna N.T."/>
        </authorList>
    </citation>
    <scope>NUCLEOTIDE SEQUENCE [LARGE SCALE GENOMIC DNA]</scope>
    <source>
        <strain evidence="2 3">ATCC 35017</strain>
    </source>
</reference>
<comment type="caution">
    <text evidence="2">The sequence shown here is derived from an EMBL/GenBank/DDBJ whole genome shotgun (WGS) entry which is preliminary data.</text>
</comment>